<feature type="region of interest" description="Disordered" evidence="1">
    <location>
        <begin position="375"/>
        <end position="450"/>
    </location>
</feature>
<feature type="domain" description="MobA/VirD2-like nuclease" evidence="2">
    <location>
        <begin position="17"/>
        <end position="153"/>
    </location>
</feature>
<comment type="caution">
    <text evidence="3">The sequence shown here is derived from an EMBL/GenBank/DDBJ whole genome shotgun (WGS) entry which is preliminary data.</text>
</comment>
<dbReference type="EMBL" id="SDHZ01000001">
    <property type="protein sequence ID" value="RXK86191.1"/>
    <property type="molecule type" value="Genomic_DNA"/>
</dbReference>
<dbReference type="Proteomes" id="UP000290545">
    <property type="component" value="Unassembled WGS sequence"/>
</dbReference>
<dbReference type="AlphaFoldDB" id="A0A4Q1D9Z7"/>
<dbReference type="Pfam" id="PF03432">
    <property type="entry name" value="Relaxase"/>
    <property type="match status" value="1"/>
</dbReference>
<name>A0A4Q1D9Z7_9BACT</name>
<reference evidence="3 4" key="1">
    <citation type="submission" date="2019-01" db="EMBL/GenBank/DDBJ databases">
        <title>Filimonas sp. strain TTM-71.</title>
        <authorList>
            <person name="Chen W.-M."/>
        </authorList>
    </citation>
    <scope>NUCLEOTIDE SEQUENCE [LARGE SCALE GENOMIC DNA]</scope>
    <source>
        <strain evidence="3 4">TTM-71</strain>
    </source>
</reference>
<dbReference type="OrthoDB" id="915634at2"/>
<evidence type="ECO:0000313" key="4">
    <source>
        <dbReference type="Proteomes" id="UP000290545"/>
    </source>
</evidence>
<evidence type="ECO:0000313" key="3">
    <source>
        <dbReference type="EMBL" id="RXK86191.1"/>
    </source>
</evidence>
<accession>A0A4Q1D9Z7</accession>
<feature type="compositionally biased region" description="Polar residues" evidence="1">
    <location>
        <begin position="375"/>
        <end position="391"/>
    </location>
</feature>
<gene>
    <name evidence="3" type="ORF">ESB13_05120</name>
</gene>
<organism evidence="3 4">
    <name type="scientific">Filimonas effusa</name>
    <dbReference type="NCBI Taxonomy" id="2508721"/>
    <lineage>
        <taxon>Bacteria</taxon>
        <taxon>Pseudomonadati</taxon>
        <taxon>Bacteroidota</taxon>
        <taxon>Chitinophagia</taxon>
        <taxon>Chitinophagales</taxon>
        <taxon>Chitinophagaceae</taxon>
        <taxon>Filimonas</taxon>
    </lineage>
</organism>
<feature type="compositionally biased region" description="Basic and acidic residues" evidence="1">
    <location>
        <begin position="392"/>
        <end position="401"/>
    </location>
</feature>
<protein>
    <submittedName>
        <fullName evidence="3">Relaxase</fullName>
    </submittedName>
</protein>
<sequence length="450" mass="51920">MRPQISYPKSLSRVLNYNENKVKDGKALLLAAVNFLKNPDELKYREKYDTFKDRMDLNTRADTKLLHVSLNLHPSETHKLTPEFSKVLATEFMEKMGFGDQPYLVYQHFDAAHLHLNIVTTLIKEDGERINTHYQAKEKSEPIRKELEEKYGLIKVDKLDKAAEKRQALALDTRSVQYGRSETLRGITNVLDHVLLTYRYTSLEQLNTVLKGFNVIADRGKEGSSMYENRGLYYRALDENGQKIGVPIKASDIYSKPTLDELERHFKDNQQQAEKGKQSLKTKIDWQISQQPLSLRAFQQGLEKENVSLVIWQNEQGRVYGLTFVDHDKKTVYNGSDLDKNKEYGAKRIMERMGLSLFPEEGKKAEKLFQKDLNNSAAHERSPANSTAKQSQPDRNERSKLPELSNDTSPLTELMQPKGGGQSLNHALKDDEEERRRNRHQHTNDNSLER</sequence>
<proteinExistence type="predicted"/>
<dbReference type="InterPro" id="IPR005094">
    <property type="entry name" value="Endonuclease_MobA/VirD2"/>
</dbReference>
<evidence type="ECO:0000256" key="1">
    <source>
        <dbReference type="SAM" id="MobiDB-lite"/>
    </source>
</evidence>
<keyword evidence="4" id="KW-1185">Reference proteome</keyword>
<dbReference type="RefSeq" id="WP_129001941.1">
    <property type="nucleotide sequence ID" value="NZ_SDHZ01000001.1"/>
</dbReference>
<evidence type="ECO:0000259" key="2">
    <source>
        <dbReference type="Pfam" id="PF03432"/>
    </source>
</evidence>